<keyword evidence="2" id="KW-1185">Reference proteome</keyword>
<dbReference type="Proteomes" id="UP000709295">
    <property type="component" value="Unassembled WGS sequence"/>
</dbReference>
<accession>A0A8J5ITU4</accession>
<gene>
    <name evidence="1" type="ORF">JG688_00003081</name>
</gene>
<organism evidence="1 2">
    <name type="scientific">Phytophthora aleatoria</name>
    <dbReference type="NCBI Taxonomy" id="2496075"/>
    <lineage>
        <taxon>Eukaryota</taxon>
        <taxon>Sar</taxon>
        <taxon>Stramenopiles</taxon>
        <taxon>Oomycota</taxon>
        <taxon>Peronosporomycetes</taxon>
        <taxon>Peronosporales</taxon>
        <taxon>Peronosporaceae</taxon>
        <taxon>Phytophthora</taxon>
    </lineage>
</organism>
<protein>
    <submittedName>
        <fullName evidence="1">Uncharacterized protein</fullName>
    </submittedName>
</protein>
<comment type="caution">
    <text evidence="1">The sequence shown here is derived from an EMBL/GenBank/DDBJ whole genome shotgun (WGS) entry which is preliminary data.</text>
</comment>
<evidence type="ECO:0000313" key="2">
    <source>
        <dbReference type="Proteomes" id="UP000709295"/>
    </source>
</evidence>
<proteinExistence type="predicted"/>
<evidence type="ECO:0000313" key="1">
    <source>
        <dbReference type="EMBL" id="KAG6974410.1"/>
    </source>
</evidence>
<name>A0A8J5ITU4_9STRA</name>
<dbReference type="EMBL" id="JAENGY010000089">
    <property type="protein sequence ID" value="KAG6974410.1"/>
    <property type="molecule type" value="Genomic_DNA"/>
</dbReference>
<reference evidence="1" key="1">
    <citation type="submission" date="2021-01" db="EMBL/GenBank/DDBJ databases">
        <title>Phytophthora aleatoria, a newly-described species from Pinus radiata is distinct from Phytophthora cactorum isolates based on comparative genomics.</title>
        <authorList>
            <person name="Mcdougal R."/>
            <person name="Panda P."/>
            <person name="Williams N."/>
            <person name="Studholme D.J."/>
        </authorList>
    </citation>
    <scope>NUCLEOTIDE SEQUENCE</scope>
    <source>
        <strain evidence="1">NZFS 4037</strain>
    </source>
</reference>
<dbReference type="AlphaFoldDB" id="A0A8J5ITU4"/>
<sequence>MRGTMARGMNQSMLLWAANRSFGNPRILAKTVACEHNDVPYWIPFWRLTSAHRDLYAELDKRPLLSLFCYVRVSTYFVATPRGVLLSYGKPIVGGHIDLSLEPGSGYICRVAIRGYANGSPQVVATTLDAVRTHHIPHMEFMLGYYHDLPAYNGMDRSLTPSSRFAERFSSTTFFTSFKTRPHFGIPWTWPPFSGLFTVTPFVTLRSVPDNYVGADTGASIVTDKLLTDYYKGRCLVAPMDNLTSDPGFHSNSFELVPKKGQPLRVDVDIDWDIPDELITVPQRQIGKLHNFIPITKPFIQLMIAVQNRCRKRRKAGFPMTEFLPKDFVWRKQLVFENEFAGTPM</sequence>